<dbReference type="Gene3D" id="3.50.50.60">
    <property type="entry name" value="FAD/NAD(P)-binding domain"/>
    <property type="match status" value="1"/>
</dbReference>
<dbReference type="Pfam" id="PF00890">
    <property type="entry name" value="FAD_binding_2"/>
    <property type="match status" value="1"/>
</dbReference>
<keyword evidence="3" id="KW-0274">FAD</keyword>
<feature type="region of interest" description="Disordered" evidence="5">
    <location>
        <begin position="34"/>
        <end position="63"/>
    </location>
</feature>
<dbReference type="Gene3D" id="3.90.700.10">
    <property type="entry name" value="Succinate dehydrogenase/fumarate reductase flavoprotein, catalytic domain"/>
    <property type="match status" value="1"/>
</dbReference>
<dbReference type="Proteomes" id="UP001487305">
    <property type="component" value="Unassembled WGS sequence"/>
</dbReference>
<dbReference type="PANTHER" id="PTHR43400">
    <property type="entry name" value="FUMARATE REDUCTASE"/>
    <property type="match status" value="1"/>
</dbReference>
<dbReference type="SUPFAM" id="SSF56425">
    <property type="entry name" value="Succinate dehydrogenase/fumarate reductase flavoprotein, catalytic domain"/>
    <property type="match status" value="1"/>
</dbReference>
<dbReference type="PROSITE" id="PS51257">
    <property type="entry name" value="PROKAR_LIPOPROTEIN"/>
    <property type="match status" value="1"/>
</dbReference>
<dbReference type="PROSITE" id="PS51318">
    <property type="entry name" value="TAT"/>
    <property type="match status" value="1"/>
</dbReference>
<evidence type="ECO:0000256" key="5">
    <source>
        <dbReference type="SAM" id="MobiDB-lite"/>
    </source>
</evidence>
<reference evidence="7 8" key="1">
    <citation type="submission" date="2024-04" db="EMBL/GenBank/DDBJ databases">
        <title>Human intestinal bacterial collection.</title>
        <authorList>
            <person name="Pauvert C."/>
            <person name="Hitch T.C.A."/>
            <person name="Clavel T."/>
        </authorList>
    </citation>
    <scope>NUCLEOTIDE SEQUENCE [LARGE SCALE GENOMIC DNA]</scope>
    <source>
        <strain evidence="7 8">CLA-KB-H42</strain>
    </source>
</reference>
<dbReference type="PANTHER" id="PTHR43400:SF10">
    <property type="entry name" value="3-OXOSTEROID 1-DEHYDROGENASE"/>
    <property type="match status" value="1"/>
</dbReference>
<evidence type="ECO:0000313" key="7">
    <source>
        <dbReference type="EMBL" id="MEQ3361389.1"/>
    </source>
</evidence>
<evidence type="ECO:0000256" key="2">
    <source>
        <dbReference type="ARBA" id="ARBA00022630"/>
    </source>
</evidence>
<keyword evidence="8" id="KW-1185">Reference proteome</keyword>
<dbReference type="InterPro" id="IPR006311">
    <property type="entry name" value="TAT_signal"/>
</dbReference>
<dbReference type="InterPro" id="IPR027477">
    <property type="entry name" value="Succ_DH/fumarate_Rdtase_cat_sf"/>
</dbReference>
<dbReference type="SUPFAM" id="SSF51905">
    <property type="entry name" value="FAD/NAD(P)-binding domain"/>
    <property type="match status" value="1"/>
</dbReference>
<evidence type="ECO:0000256" key="3">
    <source>
        <dbReference type="ARBA" id="ARBA00022827"/>
    </source>
</evidence>
<evidence type="ECO:0000256" key="4">
    <source>
        <dbReference type="ARBA" id="ARBA00023002"/>
    </source>
</evidence>
<protein>
    <submittedName>
        <fullName evidence="7">FAD-dependent oxidoreductase</fullName>
    </submittedName>
</protein>
<dbReference type="InterPro" id="IPR036188">
    <property type="entry name" value="FAD/NAD-bd_sf"/>
</dbReference>
<evidence type="ECO:0000313" key="8">
    <source>
        <dbReference type="Proteomes" id="UP001487305"/>
    </source>
</evidence>
<proteinExistence type="predicted"/>
<name>A0ABV1J8J1_9ACTN</name>
<sequence length="563" mass="60128">MEAKHTLDRRSFLGIAAASALAATSVGLSGCTGLSAGDQTQPAGSEPSKRSWEQTPDPIPSDQIKETLDCDVVVIGAGIAGLVCAHSAAMNGAETVLIEKMDTFSARGHDNGAVGCAHQKDLGLSFDTARMQRDWLQLTGCRTNVSLLNTWLNHSAEPMDYYIERMAAEGVTDIATNKGSNMDSDNVCIREYPVSIDFGATQVTEDGEGIQHRLLRFIETWAKDEGADIRYSTKAEQLIRNEEGPVTGVVASTADGYIQINAAKGVVLATGDISGNDEMMQEFAPLVASCENRLYTPFGGNTGDGINMACWVGGALQKTTAAAMALPSTKASGGPLASDGVLGWLAVNKHGERYFAENSGGPSICFSTMQQPESAGYSIFDNDYATKLLSHAPDGANRNGIEYLGDLYGVNEGYEGLEDWMTKGIEEKVFFKADTLEDLARQIEADGDAFLKTVDEYNGLCESGTDTQFGKPSNYLTTVETPPFYASKIKVAVLVVPFGVNVDSHSRVCDGDDKPIEGLYAIGNVQGNFFTDSYPMIFSGISHGRGMTFGWLVGKALASDTLV</sequence>
<accession>A0ABV1J8J1</accession>
<keyword evidence="4" id="KW-0560">Oxidoreductase</keyword>
<evidence type="ECO:0000256" key="1">
    <source>
        <dbReference type="ARBA" id="ARBA00001974"/>
    </source>
</evidence>
<feature type="domain" description="FAD-dependent oxidoreductase 2 FAD-binding" evidence="6">
    <location>
        <begin position="71"/>
        <end position="529"/>
    </location>
</feature>
<comment type="caution">
    <text evidence="7">The sequence shown here is derived from an EMBL/GenBank/DDBJ whole genome shotgun (WGS) entry which is preliminary data.</text>
</comment>
<keyword evidence="2" id="KW-0285">Flavoprotein</keyword>
<dbReference type="InterPro" id="IPR050315">
    <property type="entry name" value="FAD-oxidoreductase_2"/>
</dbReference>
<dbReference type="InterPro" id="IPR003953">
    <property type="entry name" value="FAD-dep_OxRdtase_2_FAD-bd"/>
</dbReference>
<gene>
    <name evidence="7" type="ORF">AAA083_00200</name>
</gene>
<evidence type="ECO:0000259" key="6">
    <source>
        <dbReference type="Pfam" id="PF00890"/>
    </source>
</evidence>
<comment type="cofactor">
    <cofactor evidence="1">
        <name>FAD</name>
        <dbReference type="ChEBI" id="CHEBI:57692"/>
    </cofactor>
</comment>
<organism evidence="7 8">
    <name type="scientific">Raoultibacter massiliensis</name>
    <dbReference type="NCBI Taxonomy" id="1852371"/>
    <lineage>
        <taxon>Bacteria</taxon>
        <taxon>Bacillati</taxon>
        <taxon>Actinomycetota</taxon>
        <taxon>Coriobacteriia</taxon>
        <taxon>Eggerthellales</taxon>
        <taxon>Eggerthellaceae</taxon>
        <taxon>Raoultibacter</taxon>
    </lineage>
</organism>
<dbReference type="EMBL" id="JBBNOP010000001">
    <property type="protein sequence ID" value="MEQ3361389.1"/>
    <property type="molecule type" value="Genomic_DNA"/>
</dbReference>
<dbReference type="RefSeq" id="WP_102375664.1">
    <property type="nucleotide sequence ID" value="NZ_JBBNOP010000001.1"/>
</dbReference>